<dbReference type="Proteomes" id="UP000182272">
    <property type="component" value="Chromosome I"/>
</dbReference>
<feature type="region of interest" description="Disordered" evidence="1">
    <location>
        <begin position="1"/>
        <end position="86"/>
    </location>
</feature>
<feature type="compositionally biased region" description="Polar residues" evidence="1">
    <location>
        <begin position="25"/>
        <end position="54"/>
    </location>
</feature>
<protein>
    <submittedName>
        <fullName evidence="2">Uncharacterized protein</fullName>
    </submittedName>
</protein>
<evidence type="ECO:0000256" key="1">
    <source>
        <dbReference type="SAM" id="MobiDB-lite"/>
    </source>
</evidence>
<sequence length="86" mass="9353">MKKETQAPSKTQGEEERDNDAQRPDGSTGTSHDSTAQKTARNQGPHSSEQSNAQHDLGFDPDSPDLEDPQVDPQGPAKAPRDDEKK</sequence>
<accession>A0A1H6NUW1</accession>
<evidence type="ECO:0000313" key="3">
    <source>
        <dbReference type="Proteomes" id="UP000182272"/>
    </source>
</evidence>
<dbReference type="AlphaFoldDB" id="A0A1H6NUW1"/>
<feature type="compositionally biased region" description="Polar residues" evidence="1">
    <location>
        <begin position="1"/>
        <end position="11"/>
    </location>
</feature>
<proteinExistence type="predicted"/>
<dbReference type="Pfam" id="PF19485">
    <property type="entry name" value="DUF6021"/>
    <property type="match status" value="1"/>
</dbReference>
<dbReference type="OrthoDB" id="6974814at2"/>
<dbReference type="EMBL" id="LT629972">
    <property type="protein sequence ID" value="SEI20416.1"/>
    <property type="molecule type" value="Genomic_DNA"/>
</dbReference>
<reference evidence="2 3" key="1">
    <citation type="submission" date="2016-10" db="EMBL/GenBank/DDBJ databases">
        <authorList>
            <person name="de Groot N.N."/>
        </authorList>
    </citation>
    <scope>NUCLEOTIDE SEQUENCE [LARGE SCALE GENOMIC DNA]</scope>
    <source>
        <strain evidence="2 3">LMG 2158</strain>
    </source>
</reference>
<organism evidence="2 3">
    <name type="scientific">Pseudomonas asplenii</name>
    <dbReference type="NCBI Taxonomy" id="53407"/>
    <lineage>
        <taxon>Bacteria</taxon>
        <taxon>Pseudomonadati</taxon>
        <taxon>Pseudomonadota</taxon>
        <taxon>Gammaproteobacteria</taxon>
        <taxon>Pseudomonadales</taxon>
        <taxon>Pseudomonadaceae</taxon>
        <taxon>Pseudomonas</taxon>
    </lineage>
</organism>
<name>A0A1H6NUW1_9PSED</name>
<gene>
    <name evidence="2" type="ORF">SAMN05216581_4217</name>
</gene>
<dbReference type="InterPro" id="IPR046063">
    <property type="entry name" value="DUF6021"/>
</dbReference>
<evidence type="ECO:0000313" key="2">
    <source>
        <dbReference type="EMBL" id="SEI20416.1"/>
    </source>
</evidence>